<dbReference type="NCBIfam" id="TIGR03356">
    <property type="entry name" value="BGL"/>
    <property type="match status" value="1"/>
</dbReference>
<dbReference type="InterPro" id="IPR018120">
    <property type="entry name" value="Glyco_hydro_1_AS"/>
</dbReference>
<dbReference type="RefSeq" id="WP_345476634.1">
    <property type="nucleotide sequence ID" value="NZ_BAABLW010000002.1"/>
</dbReference>
<dbReference type="InterPro" id="IPR017736">
    <property type="entry name" value="Glyco_hydro_1_beta-glucosidase"/>
</dbReference>
<keyword evidence="5" id="KW-0136">Cellulose degradation</keyword>
<dbReference type="Gene3D" id="3.20.20.80">
    <property type="entry name" value="Glycosidases"/>
    <property type="match status" value="1"/>
</dbReference>
<evidence type="ECO:0000256" key="10">
    <source>
        <dbReference type="RuleBase" id="RU361175"/>
    </source>
</evidence>
<comment type="similarity">
    <text evidence="2 10">Belongs to the glycosyl hydrolase 1 family.</text>
</comment>
<comment type="caution">
    <text evidence="11">The sequence shown here is derived from an EMBL/GenBank/DDBJ whole genome shotgun (WGS) entry which is preliminary data.</text>
</comment>
<evidence type="ECO:0000256" key="2">
    <source>
        <dbReference type="ARBA" id="ARBA00010838"/>
    </source>
</evidence>
<protein>
    <recommendedName>
        <fullName evidence="3 10">Beta-glucosidase</fullName>
        <ecNumber evidence="3 10">3.2.1.21</ecNumber>
    </recommendedName>
</protein>
<evidence type="ECO:0000256" key="4">
    <source>
        <dbReference type="ARBA" id="ARBA00022801"/>
    </source>
</evidence>
<dbReference type="InterPro" id="IPR001360">
    <property type="entry name" value="Glyco_hydro_1"/>
</dbReference>
<dbReference type="InterPro" id="IPR017853">
    <property type="entry name" value="GH"/>
</dbReference>
<accession>A0ABP9FUN1</accession>
<evidence type="ECO:0000313" key="12">
    <source>
        <dbReference type="Proteomes" id="UP001500368"/>
    </source>
</evidence>
<dbReference type="Proteomes" id="UP001500368">
    <property type="component" value="Unassembled WGS sequence"/>
</dbReference>
<dbReference type="PANTHER" id="PTHR10353:SF36">
    <property type="entry name" value="LP05116P"/>
    <property type="match status" value="1"/>
</dbReference>
<keyword evidence="4 10" id="KW-0378">Hydrolase</keyword>
<evidence type="ECO:0000256" key="9">
    <source>
        <dbReference type="PROSITE-ProRule" id="PRU10055"/>
    </source>
</evidence>
<keyword evidence="8" id="KW-0624">Polysaccharide degradation</keyword>
<dbReference type="PRINTS" id="PR00131">
    <property type="entry name" value="GLHYDRLASE1"/>
</dbReference>
<keyword evidence="12" id="KW-1185">Reference proteome</keyword>
<dbReference type="PROSITE" id="PS00653">
    <property type="entry name" value="GLYCOSYL_HYDROL_F1_2"/>
    <property type="match status" value="1"/>
</dbReference>
<dbReference type="SUPFAM" id="SSF51445">
    <property type="entry name" value="(Trans)glycosidases"/>
    <property type="match status" value="1"/>
</dbReference>
<name>A0ABP9FUN1_9MICC</name>
<organism evidence="11 12">
    <name type="scientific">Nesterenkonia rhizosphaerae</name>
    <dbReference type="NCBI Taxonomy" id="1348272"/>
    <lineage>
        <taxon>Bacteria</taxon>
        <taxon>Bacillati</taxon>
        <taxon>Actinomycetota</taxon>
        <taxon>Actinomycetes</taxon>
        <taxon>Micrococcales</taxon>
        <taxon>Micrococcaceae</taxon>
        <taxon>Nesterenkonia</taxon>
    </lineage>
</organism>
<sequence length="486" mass="53740">MTTTTPTSTQAAVQPNAEAPVSFPPSFLWGSATAAYQVEGAWNDDGRGPSIWDTFSKTPGKVFSGHTGDVACNHYHRYREDVALMKRLGLKVYRFSVSWSRVMPDGINVNEAGLHFYSDLVDELLEAGIIPWLTQYHWDLPQALEDRGGWANRETAFAFERYAVVLHEALGDRVRHWTTLNEPWCSAFLGYANGHHAPGRTSPEDALAAAHHLLLGHGLAVRALRERDASLELGLTLNFTDYQPADPESAGDLDAARRLDGSFNRFFADAIFRGAYPQDVLKDQAGLWRAHLVQPGDLEIISAPIDVLGVNFYTGELLTGVDPQQAAEAAAAARATGAPNPNVGSEHVSSVRRGLPQTAMGWEVYPQALKDLLIRLHRDYTEAAGVALYVTENGAAYDDDADASGFVQDDERLDYIRRHLRAVHEAMEGGADIRGYFVWSLLDNFEWAFGYDKRFGIVRVDYETQQRTPKASAQWYAEVARTGVVG</sequence>
<evidence type="ECO:0000256" key="1">
    <source>
        <dbReference type="ARBA" id="ARBA00000448"/>
    </source>
</evidence>
<dbReference type="InterPro" id="IPR033132">
    <property type="entry name" value="GH_1_N_CS"/>
</dbReference>
<dbReference type="EMBL" id="BAABLW010000002">
    <property type="protein sequence ID" value="GAA4914248.1"/>
    <property type="molecule type" value="Genomic_DNA"/>
</dbReference>
<feature type="active site" description="Nucleophile" evidence="9">
    <location>
        <position position="392"/>
    </location>
</feature>
<keyword evidence="7 10" id="KW-0326">Glycosidase</keyword>
<evidence type="ECO:0000256" key="3">
    <source>
        <dbReference type="ARBA" id="ARBA00012744"/>
    </source>
</evidence>
<evidence type="ECO:0000256" key="8">
    <source>
        <dbReference type="ARBA" id="ARBA00023326"/>
    </source>
</evidence>
<dbReference type="PANTHER" id="PTHR10353">
    <property type="entry name" value="GLYCOSYL HYDROLASE"/>
    <property type="match status" value="1"/>
</dbReference>
<dbReference type="Pfam" id="PF00232">
    <property type="entry name" value="Glyco_hydro_1"/>
    <property type="match status" value="1"/>
</dbReference>
<dbReference type="EC" id="3.2.1.21" evidence="3 10"/>
<proteinExistence type="inferred from homology"/>
<evidence type="ECO:0000313" key="11">
    <source>
        <dbReference type="EMBL" id="GAA4914248.1"/>
    </source>
</evidence>
<gene>
    <name evidence="11" type="ORF">GCM10025790_06450</name>
</gene>
<evidence type="ECO:0000256" key="5">
    <source>
        <dbReference type="ARBA" id="ARBA00023001"/>
    </source>
</evidence>
<reference evidence="12" key="1">
    <citation type="journal article" date="2019" name="Int. J. Syst. Evol. Microbiol.">
        <title>The Global Catalogue of Microorganisms (GCM) 10K type strain sequencing project: providing services to taxonomists for standard genome sequencing and annotation.</title>
        <authorList>
            <consortium name="The Broad Institute Genomics Platform"/>
            <consortium name="The Broad Institute Genome Sequencing Center for Infectious Disease"/>
            <person name="Wu L."/>
            <person name="Ma J."/>
        </authorList>
    </citation>
    <scope>NUCLEOTIDE SEQUENCE [LARGE SCALE GENOMIC DNA]</scope>
    <source>
        <strain evidence="12">JCM 19129</strain>
    </source>
</reference>
<keyword evidence="6" id="KW-0119">Carbohydrate metabolism</keyword>
<evidence type="ECO:0000256" key="6">
    <source>
        <dbReference type="ARBA" id="ARBA00023277"/>
    </source>
</evidence>
<dbReference type="PROSITE" id="PS00572">
    <property type="entry name" value="GLYCOSYL_HYDROL_F1_1"/>
    <property type="match status" value="1"/>
</dbReference>
<evidence type="ECO:0000256" key="7">
    <source>
        <dbReference type="ARBA" id="ARBA00023295"/>
    </source>
</evidence>
<comment type="catalytic activity">
    <reaction evidence="1 10">
        <text>Hydrolysis of terminal, non-reducing beta-D-glucosyl residues with release of beta-D-glucose.</text>
        <dbReference type="EC" id="3.2.1.21"/>
    </reaction>
</comment>